<dbReference type="InterPro" id="IPR018000">
    <property type="entry name" value="Neurotransmitter_ion_chnl_CS"/>
</dbReference>
<gene>
    <name evidence="4" type="ORF">H1S01_15985</name>
</gene>
<keyword evidence="2" id="KW-0472">Membrane</keyword>
<evidence type="ECO:0000313" key="4">
    <source>
        <dbReference type="EMBL" id="MBC9785985.1"/>
    </source>
</evidence>
<proteinExistence type="predicted"/>
<name>A0ABR7T6I1_HELCL</name>
<organism evidence="4 5">
    <name type="scientific">Heliobacterium chlorum</name>
    <dbReference type="NCBI Taxonomy" id="2698"/>
    <lineage>
        <taxon>Bacteria</taxon>
        <taxon>Bacillati</taxon>
        <taxon>Bacillota</taxon>
        <taxon>Clostridia</taxon>
        <taxon>Eubacteriales</taxon>
        <taxon>Heliobacteriaceae</taxon>
        <taxon>Heliobacterium</taxon>
    </lineage>
</organism>
<protein>
    <submittedName>
        <fullName evidence="4">DUF3343 domain-containing protein</fullName>
    </submittedName>
</protein>
<evidence type="ECO:0000256" key="1">
    <source>
        <dbReference type="ARBA" id="ARBA00004370"/>
    </source>
</evidence>
<feature type="domain" description="Putative Se/S carrier protein-like" evidence="3">
    <location>
        <begin position="14"/>
        <end position="76"/>
    </location>
</feature>
<dbReference type="InterPro" id="IPR021778">
    <property type="entry name" value="Se/S_carrier-like"/>
</dbReference>
<keyword evidence="5" id="KW-1185">Reference proteome</keyword>
<reference evidence="4 5" key="1">
    <citation type="submission" date="2020-07" db="EMBL/GenBank/DDBJ databases">
        <title>Draft whole-genome sequence of Heliobacterium chlorum DSM 3682, type strain.</title>
        <authorList>
            <person name="Kyndt J.A."/>
            <person name="Meyer T.E."/>
            <person name="Imhoff J.F."/>
        </authorList>
    </citation>
    <scope>NUCLEOTIDE SEQUENCE [LARGE SCALE GENOMIC DNA]</scope>
    <source>
        <strain evidence="4 5">DSM 3682</strain>
    </source>
</reference>
<comment type="caution">
    <text evidence="4">The sequence shown here is derived from an EMBL/GenBank/DDBJ whole genome shotgun (WGS) entry which is preliminary data.</text>
</comment>
<evidence type="ECO:0000259" key="3">
    <source>
        <dbReference type="Pfam" id="PF11823"/>
    </source>
</evidence>
<comment type="subcellular location">
    <subcellularLocation>
        <location evidence="1">Membrane</location>
    </subcellularLocation>
</comment>
<evidence type="ECO:0000313" key="5">
    <source>
        <dbReference type="Proteomes" id="UP000617402"/>
    </source>
</evidence>
<dbReference type="Pfam" id="PF11823">
    <property type="entry name" value="Se_S_carrier"/>
    <property type="match status" value="1"/>
</dbReference>
<dbReference type="Proteomes" id="UP000617402">
    <property type="component" value="Unassembled WGS sequence"/>
</dbReference>
<accession>A0ABR7T6I1</accession>
<evidence type="ECO:0000256" key="2">
    <source>
        <dbReference type="ARBA" id="ARBA00023136"/>
    </source>
</evidence>
<sequence>MPARTLWRHKTFPLITFRSPQEAMATEDILKSIELCCLVVPTPRELAEGCGLSLRLFPQDVERCGEVLAQQTIQAKFYEWNDKENKWQPFVGAVKMIE</sequence>
<dbReference type="RefSeq" id="WP_188041417.1">
    <property type="nucleotide sequence ID" value="NZ_JACVHF010000022.1"/>
</dbReference>
<dbReference type="EMBL" id="JACVHF010000022">
    <property type="protein sequence ID" value="MBC9785985.1"/>
    <property type="molecule type" value="Genomic_DNA"/>
</dbReference>
<dbReference type="PROSITE" id="PS00236">
    <property type="entry name" value="NEUROTR_ION_CHANNEL"/>
    <property type="match status" value="1"/>
</dbReference>